<proteinExistence type="predicted"/>
<dbReference type="AlphaFoldDB" id="A0A0D2FHJ6"/>
<reference evidence="1 2" key="1">
    <citation type="submission" date="2015-01" db="EMBL/GenBank/DDBJ databases">
        <title>The Genome Sequence of Capronia semiimmersa CBS27337.</title>
        <authorList>
            <consortium name="The Broad Institute Genomics Platform"/>
            <person name="Cuomo C."/>
            <person name="de Hoog S."/>
            <person name="Gorbushina A."/>
            <person name="Stielow B."/>
            <person name="Teixiera M."/>
            <person name="Abouelleil A."/>
            <person name="Chapman S.B."/>
            <person name="Priest M."/>
            <person name="Young S.K."/>
            <person name="Wortman J."/>
            <person name="Nusbaum C."/>
            <person name="Birren B."/>
        </authorList>
    </citation>
    <scope>NUCLEOTIDE SEQUENCE [LARGE SCALE GENOMIC DNA]</scope>
    <source>
        <strain evidence="1 2">CBS 27337</strain>
    </source>
</reference>
<dbReference type="EMBL" id="KN846960">
    <property type="protein sequence ID" value="KIW66275.1"/>
    <property type="molecule type" value="Genomic_DNA"/>
</dbReference>
<dbReference type="Proteomes" id="UP000054266">
    <property type="component" value="Unassembled WGS sequence"/>
</dbReference>
<sequence length="158" mass="17381">MSAIDSTQFADEVYYMSTDINTGIDDTMYENLIMFLQRLSGANDSAIPQDEQDMHTAMDALDAAVKDIRDTGNDYNGGVWSDPQVTSCVRQLRGEGHCLNLFTFIDALVNKVDAESGQTFVDNLNDIQLKTTLINVGVQTSGLFQASTPWLPSQSLCL</sequence>
<organism evidence="1 2">
    <name type="scientific">Phialophora macrospora</name>
    <dbReference type="NCBI Taxonomy" id="1851006"/>
    <lineage>
        <taxon>Eukaryota</taxon>
        <taxon>Fungi</taxon>
        <taxon>Dikarya</taxon>
        <taxon>Ascomycota</taxon>
        <taxon>Pezizomycotina</taxon>
        <taxon>Eurotiomycetes</taxon>
        <taxon>Chaetothyriomycetidae</taxon>
        <taxon>Chaetothyriales</taxon>
        <taxon>Herpotrichiellaceae</taxon>
        <taxon>Phialophora</taxon>
    </lineage>
</organism>
<gene>
    <name evidence="1" type="ORF">PV04_08474</name>
</gene>
<name>A0A0D2FHJ6_9EURO</name>
<accession>A0A0D2FHJ6</accession>
<evidence type="ECO:0000313" key="2">
    <source>
        <dbReference type="Proteomes" id="UP000054266"/>
    </source>
</evidence>
<keyword evidence="2" id="KW-1185">Reference proteome</keyword>
<protein>
    <submittedName>
        <fullName evidence="1">Uncharacterized protein</fullName>
    </submittedName>
</protein>
<evidence type="ECO:0000313" key="1">
    <source>
        <dbReference type="EMBL" id="KIW66275.1"/>
    </source>
</evidence>
<dbReference type="HOGENOM" id="CLU_1722414_0_0_1"/>